<feature type="transmembrane region" description="Helical" evidence="1">
    <location>
        <begin position="6"/>
        <end position="29"/>
    </location>
</feature>
<dbReference type="EMBL" id="BMBA01000001">
    <property type="protein sequence ID" value="GFZ29844.1"/>
    <property type="molecule type" value="Genomic_DNA"/>
</dbReference>
<dbReference type="PROSITE" id="PS51257">
    <property type="entry name" value="PROKAR_LIPOPROTEIN"/>
    <property type="match status" value="1"/>
</dbReference>
<name>A0ABQ1E524_9CLOT</name>
<keyword evidence="1" id="KW-1133">Transmembrane helix</keyword>
<reference evidence="2 3" key="1">
    <citation type="journal article" date="2021" name="Int. J. Syst. Evol. Microbiol.">
        <title>Clostridium zeae sp. nov., isolated from corn silage.</title>
        <authorList>
            <person name="Kobayashi H."/>
            <person name="Tanizawa Y."/>
            <person name="Yagura M."/>
            <person name="Sakamoto M."/>
            <person name="Ohkuma M."/>
            <person name="Tohno M."/>
        </authorList>
    </citation>
    <scope>NUCLEOTIDE SEQUENCE [LARGE SCALE GENOMIC DNA]</scope>
    <source>
        <strain evidence="2 3">CSC2</strain>
    </source>
</reference>
<evidence type="ECO:0000313" key="2">
    <source>
        <dbReference type="EMBL" id="GFZ29844.1"/>
    </source>
</evidence>
<keyword evidence="3" id="KW-1185">Reference proteome</keyword>
<dbReference type="RefSeq" id="WP_206867851.1">
    <property type="nucleotide sequence ID" value="NZ_BMBA01000001.1"/>
</dbReference>
<comment type="caution">
    <text evidence="2">The sequence shown here is derived from an EMBL/GenBank/DDBJ whole genome shotgun (WGS) entry which is preliminary data.</text>
</comment>
<keyword evidence="1" id="KW-0812">Transmembrane</keyword>
<dbReference type="Proteomes" id="UP000663802">
    <property type="component" value="Unassembled WGS sequence"/>
</dbReference>
<protein>
    <recommendedName>
        <fullName evidence="4">Lipoprotein</fullName>
    </recommendedName>
</protein>
<organism evidence="2 3">
    <name type="scientific">Clostridium zeae</name>
    <dbReference type="NCBI Taxonomy" id="2759022"/>
    <lineage>
        <taxon>Bacteria</taxon>
        <taxon>Bacillati</taxon>
        <taxon>Bacillota</taxon>
        <taxon>Clostridia</taxon>
        <taxon>Eubacteriales</taxon>
        <taxon>Clostridiaceae</taxon>
        <taxon>Clostridium</taxon>
    </lineage>
</organism>
<evidence type="ECO:0008006" key="4">
    <source>
        <dbReference type="Google" id="ProtNLM"/>
    </source>
</evidence>
<gene>
    <name evidence="2" type="ORF">CSC2_03700</name>
</gene>
<accession>A0ABQ1E524</accession>
<evidence type="ECO:0000313" key="3">
    <source>
        <dbReference type="Proteomes" id="UP000663802"/>
    </source>
</evidence>
<proteinExistence type="predicted"/>
<evidence type="ECO:0000256" key="1">
    <source>
        <dbReference type="SAM" id="Phobius"/>
    </source>
</evidence>
<keyword evidence="1" id="KW-0472">Membrane</keyword>
<sequence>MHKIGILNLISRIISVTIIILGCTTAYLFQKHLFSKYKNKVRNTINKDDPTNQN</sequence>